<evidence type="ECO:0000256" key="1">
    <source>
        <dbReference type="ARBA" id="ARBA00010652"/>
    </source>
</evidence>
<evidence type="ECO:0000313" key="5">
    <source>
        <dbReference type="Proteomes" id="UP000554965"/>
    </source>
</evidence>
<dbReference type="Proteomes" id="UP000554965">
    <property type="component" value="Unassembled WGS sequence"/>
</dbReference>
<feature type="domain" description="PPE" evidence="2">
    <location>
        <begin position="18"/>
        <end position="181"/>
    </location>
</feature>
<dbReference type="Gene3D" id="1.20.1260.20">
    <property type="entry name" value="PPE superfamily"/>
    <property type="match status" value="1"/>
</dbReference>
<name>A0A7Z7IQH7_9MYCO</name>
<dbReference type="PANTHER" id="PTHR46766">
    <property type="entry name" value="GLUTAMINE-RICH PROTEIN 2"/>
    <property type="match status" value="1"/>
</dbReference>
<organism evidence="4 5">
    <name type="scientific">Mycobacterium simulans</name>
    <dbReference type="NCBI Taxonomy" id="627089"/>
    <lineage>
        <taxon>Bacteria</taxon>
        <taxon>Bacillati</taxon>
        <taxon>Actinomycetota</taxon>
        <taxon>Actinomycetes</taxon>
        <taxon>Mycobacteriales</taxon>
        <taxon>Mycobacteriaceae</taxon>
        <taxon>Mycobacterium</taxon>
    </lineage>
</organism>
<dbReference type="AlphaFoldDB" id="A0A7Z7IQH7"/>
<dbReference type="SUPFAM" id="SSF140459">
    <property type="entry name" value="PE/PPE dimer-like"/>
    <property type="match status" value="1"/>
</dbReference>
<dbReference type="FunFam" id="1.20.1260.20:FF:000001">
    <property type="entry name" value="PPE family protein PPE41"/>
    <property type="match status" value="1"/>
</dbReference>
<dbReference type="Pfam" id="PF00823">
    <property type="entry name" value="PPE"/>
    <property type="match status" value="1"/>
</dbReference>
<dbReference type="InterPro" id="IPR000030">
    <property type="entry name" value="PPE_dom"/>
</dbReference>
<evidence type="ECO:0000259" key="2">
    <source>
        <dbReference type="Pfam" id="PF00823"/>
    </source>
</evidence>
<comment type="caution">
    <text evidence="4">The sequence shown here is derived from an EMBL/GenBank/DDBJ whole genome shotgun (WGS) entry which is preliminary data.</text>
</comment>
<proteinExistence type="inferred from homology"/>
<dbReference type="GO" id="GO:0052572">
    <property type="term" value="P:response to host immune response"/>
    <property type="evidence" value="ECO:0007669"/>
    <property type="project" value="TreeGrafter"/>
</dbReference>
<dbReference type="Pfam" id="PF12484">
    <property type="entry name" value="PPE-SVP"/>
    <property type="match status" value="1"/>
</dbReference>
<accession>A0A7Z7IQH7</accession>
<feature type="domain" description="PPE family C-terminal" evidence="3">
    <location>
        <begin position="276"/>
        <end position="354"/>
    </location>
</feature>
<dbReference type="PANTHER" id="PTHR46766:SF1">
    <property type="entry name" value="GLUTAMINE-RICH PROTEIN 2"/>
    <property type="match status" value="1"/>
</dbReference>
<evidence type="ECO:0000259" key="3">
    <source>
        <dbReference type="Pfam" id="PF12484"/>
    </source>
</evidence>
<protein>
    <submittedName>
        <fullName evidence="4">Putative PPE family protein PPE32</fullName>
    </submittedName>
</protein>
<reference evidence="4 5" key="1">
    <citation type="submission" date="2017-10" db="EMBL/GenBank/DDBJ databases">
        <authorList>
            <consortium name="Urmite Genomes"/>
        </authorList>
    </citation>
    <scope>NUCLEOTIDE SEQUENCE [LARGE SCALE GENOMIC DNA]</scope>
    <source>
        <strain evidence="4 5">FB-527</strain>
    </source>
</reference>
<dbReference type="EMBL" id="OCTY01000002">
    <property type="protein sequence ID" value="SOJ57965.1"/>
    <property type="molecule type" value="Genomic_DNA"/>
</dbReference>
<gene>
    <name evidence="4" type="ORF">MSIMFB_05447</name>
</gene>
<evidence type="ECO:0000313" key="4">
    <source>
        <dbReference type="EMBL" id="SOJ57965.1"/>
    </source>
</evidence>
<comment type="similarity">
    <text evidence="1">Belongs to the mycobacterial PPE family.</text>
</comment>
<dbReference type="InterPro" id="IPR038332">
    <property type="entry name" value="PPE_sf"/>
</dbReference>
<dbReference type="InterPro" id="IPR022171">
    <property type="entry name" value="PPE_C"/>
</dbReference>
<keyword evidence="5" id="KW-1185">Reference proteome</keyword>
<sequence length="358" mass="35781">MLSKDGEAGNYMEAMLVDFGALPPEVNSGRMYAGPGSGSLLAAASAWDALASDLAFAAVGYGSVISELTSSAWIGTASAAMVAATGPHVAWLNTTAALAEAAGLQARAAAAAYETAFAMTIPPPVIAANRALLLTLVATNLFGQNTPAIAATEAHYAEMWAQDAAAMYEYAGSSALASTLTPFTPPQTIASLAAAAGQAECANLSPAEWIAVLGAIAVAEGFVYDSGGLTLNALQVAQALIFGPSGAATPASAGAAVTAAAGIGPVAARWGEIAVAANLSQSIKIGRLSVPPNWTPSPPVPTVDTPATSSTVVQPAPANTTASLLRGVPIRGLQRAANFAHRRQGFSPIVMQRPVAAG</sequence>